<dbReference type="RefSeq" id="WP_210887218.1">
    <property type="nucleotide sequence ID" value="NZ_CAKJVE010000004.1"/>
</dbReference>
<feature type="coiled-coil region" evidence="1">
    <location>
        <begin position="115"/>
        <end position="142"/>
    </location>
</feature>
<evidence type="ECO:0000313" key="5">
    <source>
        <dbReference type="Proteomes" id="UP000789738"/>
    </source>
</evidence>
<dbReference type="Pfam" id="PF10543">
    <property type="entry name" value="ORF6N"/>
    <property type="match status" value="1"/>
</dbReference>
<evidence type="ECO:0000256" key="1">
    <source>
        <dbReference type="SAM" id="Coils"/>
    </source>
</evidence>
<comment type="caution">
    <text evidence="3">The sequence shown here is derived from an EMBL/GenBank/DDBJ whole genome shotgun (WGS) entry which is preliminary data.</text>
</comment>
<dbReference type="Proteomes" id="UP000789738">
    <property type="component" value="Unassembled WGS sequence"/>
</dbReference>
<sequence length="221" mass="26244">MSKLIPLEFKNQRIITTKVLADSFGTDYKIISNNFNRNIERFVEGKHYYKLEGQELKEFKGCHQNDESLKYVSILYLWTDRGAARHAKILDTDEAWEIYEELEDTYFRIKEKTQLISAEKHVKELQNTVAEFKRLAEEAKQQYKPSHKMKLDYSKMIRALTNTDEEYEMVKEWVFGNLGYTKWEDACIDDNNKIIDTIKTVARLISIKKMEQISMFNKSKI</sequence>
<evidence type="ECO:0000259" key="2">
    <source>
        <dbReference type="Pfam" id="PF10543"/>
    </source>
</evidence>
<keyword evidence="1" id="KW-0175">Coiled coil</keyword>
<dbReference type="InterPro" id="IPR018873">
    <property type="entry name" value="KilA-N_DNA-bd_domain"/>
</dbReference>
<name>A0AA86JEN5_9CLOT</name>
<feature type="domain" description="KilA-N DNA-binding" evidence="2">
    <location>
        <begin position="7"/>
        <end position="89"/>
    </location>
</feature>
<proteinExistence type="predicted"/>
<protein>
    <recommendedName>
        <fullName evidence="2">KilA-N DNA-binding domain-containing protein</fullName>
    </recommendedName>
</protein>
<gene>
    <name evidence="3" type="ORF">CNEO_40921</name>
    <name evidence="4" type="ORF">CNEO_45371</name>
</gene>
<evidence type="ECO:0000313" key="3">
    <source>
        <dbReference type="EMBL" id="CAG9704013.1"/>
    </source>
</evidence>
<dbReference type="EMBL" id="CAKJVE010000004">
    <property type="protein sequence ID" value="CAG9704013.1"/>
    <property type="molecule type" value="Genomic_DNA"/>
</dbReference>
<reference evidence="3" key="1">
    <citation type="submission" date="2021-10" db="EMBL/GenBank/DDBJ databases">
        <authorList>
            <person name="Mesa V."/>
        </authorList>
    </citation>
    <scope>NUCLEOTIDE SEQUENCE</scope>
    <source>
        <strain evidence="3">CC3_PB</strain>
    </source>
</reference>
<organism evidence="3 5">
    <name type="scientific">Clostridium neonatale</name>
    <dbReference type="NCBI Taxonomy" id="137838"/>
    <lineage>
        <taxon>Bacteria</taxon>
        <taxon>Bacillati</taxon>
        <taxon>Bacillota</taxon>
        <taxon>Clostridia</taxon>
        <taxon>Eubacteriales</taxon>
        <taxon>Clostridiaceae</taxon>
        <taxon>Clostridium</taxon>
    </lineage>
</organism>
<evidence type="ECO:0000313" key="4">
    <source>
        <dbReference type="EMBL" id="CAG9711529.1"/>
    </source>
</evidence>
<dbReference type="AlphaFoldDB" id="A0AA86JEN5"/>
<dbReference type="EMBL" id="CAKJVE010000004">
    <property type="protein sequence ID" value="CAG9711529.1"/>
    <property type="molecule type" value="Genomic_DNA"/>
</dbReference>
<accession>A0AA86JEN5</accession>